<sequence>MDDKLQSLLGEIKNQKKIREELKYSNSEGDRLFYCLCYNQPKNKEGWFDLKTKVSAFLKSDNPESEKQKLMQYTEMLAMITSGYESMED</sequence>
<comment type="caution">
    <text evidence="1">The sequence shown here is derived from an EMBL/GenBank/DDBJ whole genome shotgun (WGS) entry which is preliminary data.</text>
</comment>
<keyword evidence="2" id="KW-1185">Reference proteome</keyword>
<organism evidence="1 2">
    <name type="scientific">Enterocloster hominis</name>
    <name type="common">ex Hitch et al. 2024</name>
    <dbReference type="NCBI Taxonomy" id="1917870"/>
    <lineage>
        <taxon>Bacteria</taxon>
        <taxon>Bacillati</taxon>
        <taxon>Bacillota</taxon>
        <taxon>Clostridia</taxon>
        <taxon>Lachnospirales</taxon>
        <taxon>Lachnospiraceae</taxon>
        <taxon>Enterocloster</taxon>
    </lineage>
</organism>
<reference evidence="1 2" key="1">
    <citation type="submission" date="2024-03" db="EMBL/GenBank/DDBJ databases">
        <title>Human intestinal bacterial collection.</title>
        <authorList>
            <person name="Pauvert C."/>
            <person name="Hitch T.C.A."/>
            <person name="Clavel T."/>
        </authorList>
    </citation>
    <scope>NUCLEOTIDE SEQUENCE [LARGE SCALE GENOMIC DNA]</scope>
    <source>
        <strain evidence="1 2">CLA-SR-H021</strain>
    </source>
</reference>
<accession>A0ABV1D302</accession>
<evidence type="ECO:0000313" key="2">
    <source>
        <dbReference type="Proteomes" id="UP001454086"/>
    </source>
</evidence>
<dbReference type="Proteomes" id="UP001454086">
    <property type="component" value="Unassembled WGS sequence"/>
</dbReference>
<protein>
    <submittedName>
        <fullName evidence="1">Uncharacterized protein</fullName>
    </submittedName>
</protein>
<gene>
    <name evidence="1" type="ORF">WMQ36_05285</name>
</gene>
<evidence type="ECO:0000313" key="1">
    <source>
        <dbReference type="EMBL" id="MEQ2424380.1"/>
    </source>
</evidence>
<dbReference type="EMBL" id="JBBMFM010000012">
    <property type="protein sequence ID" value="MEQ2424380.1"/>
    <property type="molecule type" value="Genomic_DNA"/>
</dbReference>
<dbReference type="RefSeq" id="WP_349117894.1">
    <property type="nucleotide sequence ID" value="NZ_JBBMFM010000012.1"/>
</dbReference>
<name>A0ABV1D302_9FIRM</name>
<proteinExistence type="predicted"/>